<accession>A0AAF0IHK2</accession>
<dbReference type="EMBL" id="CP120627">
    <property type="protein sequence ID" value="WEW56968.1"/>
    <property type="molecule type" value="Genomic_DNA"/>
</dbReference>
<sequence length="86" mass="9647">MTSACIKWAKEHLDAFNATLSRQLSSVEPETQIWQRCMEIVHEHAGALAEVGVDFKNLIQLDGNHDHKRNGGGPRIIPLNIFTARL</sequence>
<dbReference type="AlphaFoldDB" id="A0AAF0IHK2"/>
<evidence type="ECO:0000313" key="2">
    <source>
        <dbReference type="EMBL" id="WEW56968.1"/>
    </source>
</evidence>
<dbReference type="InterPro" id="IPR042560">
    <property type="entry name" value="Exo84_C_2"/>
</dbReference>
<evidence type="ECO:0000313" key="3">
    <source>
        <dbReference type="Proteomes" id="UP001219355"/>
    </source>
</evidence>
<keyword evidence="3" id="KW-1185">Reference proteome</keyword>
<dbReference type="InterPro" id="IPR016159">
    <property type="entry name" value="Cullin_repeat-like_dom_sf"/>
</dbReference>
<protein>
    <submittedName>
        <fullName evidence="2">Exocyst complex component exo84</fullName>
    </submittedName>
</protein>
<reference evidence="2" key="1">
    <citation type="submission" date="2023-03" db="EMBL/GenBank/DDBJ databases">
        <title>Emydomyces testavorans Genome Sequence.</title>
        <authorList>
            <person name="Hoyer L."/>
        </authorList>
    </citation>
    <scope>NUCLEOTIDE SEQUENCE</scope>
    <source>
        <strain evidence="2">16-2883</strain>
    </source>
</reference>
<proteinExistence type="predicted"/>
<dbReference type="Proteomes" id="UP001219355">
    <property type="component" value="Chromosome 1"/>
</dbReference>
<dbReference type="Gene3D" id="1.20.58.1220">
    <property type="entry name" value="Exo84p, C-terminal helical domain"/>
    <property type="match status" value="1"/>
</dbReference>
<dbReference type="Pfam" id="PF16528">
    <property type="entry name" value="Exo84_C"/>
    <property type="match status" value="1"/>
</dbReference>
<dbReference type="InterPro" id="IPR032403">
    <property type="entry name" value="Exo84_C"/>
</dbReference>
<feature type="domain" description="Exocyst component Exo84 C-terminal" evidence="1">
    <location>
        <begin position="1"/>
        <end position="56"/>
    </location>
</feature>
<gene>
    <name evidence="2" type="primary">EXO84_1</name>
    <name evidence="2" type="ORF">PRK78_002427</name>
</gene>
<evidence type="ECO:0000259" key="1">
    <source>
        <dbReference type="Pfam" id="PF16528"/>
    </source>
</evidence>
<name>A0AAF0IHK2_9EURO</name>
<organism evidence="2 3">
    <name type="scientific">Emydomyces testavorans</name>
    <dbReference type="NCBI Taxonomy" id="2070801"/>
    <lineage>
        <taxon>Eukaryota</taxon>
        <taxon>Fungi</taxon>
        <taxon>Dikarya</taxon>
        <taxon>Ascomycota</taxon>
        <taxon>Pezizomycotina</taxon>
        <taxon>Eurotiomycetes</taxon>
        <taxon>Eurotiomycetidae</taxon>
        <taxon>Onygenales</taxon>
        <taxon>Nannizziopsiaceae</taxon>
        <taxon>Emydomyces</taxon>
    </lineage>
</organism>
<dbReference type="SUPFAM" id="SSF74788">
    <property type="entry name" value="Cullin repeat-like"/>
    <property type="match status" value="1"/>
</dbReference>